<dbReference type="Pfam" id="PF00486">
    <property type="entry name" value="Trans_reg_C"/>
    <property type="match status" value="1"/>
</dbReference>
<dbReference type="RefSeq" id="WP_344717166.1">
    <property type="nucleotide sequence ID" value="NZ_BAAAYG010000001.1"/>
</dbReference>
<accession>A0ABP6R5N5</accession>
<gene>
    <name evidence="9" type="ORF">GCM10020260_00400</name>
</gene>
<dbReference type="CDD" id="cd00383">
    <property type="entry name" value="trans_reg_C"/>
    <property type="match status" value="1"/>
</dbReference>
<dbReference type="InterPro" id="IPR039420">
    <property type="entry name" value="WalR-like"/>
</dbReference>
<dbReference type="InterPro" id="IPR001867">
    <property type="entry name" value="OmpR/PhoB-type_DNA-bd"/>
</dbReference>
<comment type="caution">
    <text evidence="9">The sequence shown here is derived from an EMBL/GenBank/DDBJ whole genome shotgun (WGS) entry which is preliminary data.</text>
</comment>
<dbReference type="InterPro" id="IPR036388">
    <property type="entry name" value="WH-like_DNA-bd_sf"/>
</dbReference>
<evidence type="ECO:0000313" key="9">
    <source>
        <dbReference type="EMBL" id="GAA3278369.1"/>
    </source>
</evidence>
<keyword evidence="4" id="KW-0804">Transcription</keyword>
<dbReference type="EMBL" id="BAAAYG010000001">
    <property type="protein sequence ID" value="GAA3278369.1"/>
    <property type="molecule type" value="Genomic_DNA"/>
</dbReference>
<dbReference type="InterPro" id="IPR011006">
    <property type="entry name" value="CheY-like_superfamily"/>
</dbReference>
<protein>
    <submittedName>
        <fullName evidence="9">Response regulator transcription factor</fullName>
    </submittedName>
</protein>
<dbReference type="SMART" id="SM00862">
    <property type="entry name" value="Trans_reg_C"/>
    <property type="match status" value="1"/>
</dbReference>
<name>A0ABP6R5N5_9MICC</name>
<keyword evidence="10" id="KW-1185">Reference proteome</keyword>
<dbReference type="Gene3D" id="6.10.250.690">
    <property type="match status" value="1"/>
</dbReference>
<dbReference type="CDD" id="cd17574">
    <property type="entry name" value="REC_OmpR"/>
    <property type="match status" value="1"/>
</dbReference>
<reference evidence="10" key="1">
    <citation type="journal article" date="2019" name="Int. J. Syst. Evol. Microbiol.">
        <title>The Global Catalogue of Microorganisms (GCM) 10K type strain sequencing project: providing services to taxonomists for standard genome sequencing and annotation.</title>
        <authorList>
            <consortium name="The Broad Institute Genomics Platform"/>
            <consortium name="The Broad Institute Genome Sequencing Center for Infectious Disease"/>
            <person name="Wu L."/>
            <person name="Ma J."/>
        </authorList>
    </citation>
    <scope>NUCLEOTIDE SEQUENCE [LARGE SCALE GENOMIC DNA]</scope>
    <source>
        <strain evidence="10">JCM 11483</strain>
    </source>
</reference>
<evidence type="ECO:0000256" key="6">
    <source>
        <dbReference type="PROSITE-ProRule" id="PRU01091"/>
    </source>
</evidence>
<dbReference type="InterPro" id="IPR001789">
    <property type="entry name" value="Sig_transdc_resp-reg_receiver"/>
</dbReference>
<organism evidence="9 10">
    <name type="scientific">Nesterenkonia halobia</name>
    <dbReference type="NCBI Taxonomy" id="37922"/>
    <lineage>
        <taxon>Bacteria</taxon>
        <taxon>Bacillati</taxon>
        <taxon>Actinomycetota</taxon>
        <taxon>Actinomycetes</taxon>
        <taxon>Micrococcales</taxon>
        <taxon>Micrococcaceae</taxon>
        <taxon>Nesterenkonia</taxon>
    </lineage>
</organism>
<evidence type="ECO:0000256" key="2">
    <source>
        <dbReference type="ARBA" id="ARBA00023015"/>
    </source>
</evidence>
<keyword evidence="2" id="KW-0805">Transcription regulation</keyword>
<dbReference type="SMART" id="SM00448">
    <property type="entry name" value="REC"/>
    <property type="match status" value="1"/>
</dbReference>
<evidence type="ECO:0000313" key="10">
    <source>
        <dbReference type="Proteomes" id="UP001501736"/>
    </source>
</evidence>
<dbReference type="SUPFAM" id="SSF52172">
    <property type="entry name" value="CheY-like"/>
    <property type="match status" value="1"/>
</dbReference>
<evidence type="ECO:0000256" key="5">
    <source>
        <dbReference type="PROSITE-ProRule" id="PRU00169"/>
    </source>
</evidence>
<dbReference type="Proteomes" id="UP001501736">
    <property type="component" value="Unassembled WGS sequence"/>
</dbReference>
<dbReference type="PROSITE" id="PS50110">
    <property type="entry name" value="RESPONSE_REGULATORY"/>
    <property type="match status" value="1"/>
</dbReference>
<dbReference type="SUPFAM" id="SSF46894">
    <property type="entry name" value="C-terminal effector domain of the bipartite response regulators"/>
    <property type="match status" value="1"/>
</dbReference>
<dbReference type="PANTHER" id="PTHR48111:SF4">
    <property type="entry name" value="DNA-BINDING DUAL TRANSCRIPTIONAL REGULATOR OMPR"/>
    <property type="match status" value="1"/>
</dbReference>
<feature type="modified residue" description="4-aspartylphosphate" evidence="5">
    <location>
        <position position="62"/>
    </location>
</feature>
<dbReference type="PANTHER" id="PTHR48111">
    <property type="entry name" value="REGULATOR OF RPOS"/>
    <property type="match status" value="1"/>
</dbReference>
<dbReference type="Pfam" id="PF00072">
    <property type="entry name" value="Response_reg"/>
    <property type="match status" value="1"/>
</dbReference>
<evidence type="ECO:0000256" key="1">
    <source>
        <dbReference type="ARBA" id="ARBA00022553"/>
    </source>
</evidence>
<feature type="domain" description="OmpR/PhoB-type" evidence="8">
    <location>
        <begin position="137"/>
        <end position="234"/>
    </location>
</feature>
<keyword evidence="1 5" id="KW-0597">Phosphoprotein</keyword>
<dbReference type="Gene3D" id="3.40.50.2300">
    <property type="match status" value="1"/>
</dbReference>
<evidence type="ECO:0000259" key="8">
    <source>
        <dbReference type="PROSITE" id="PS51755"/>
    </source>
</evidence>
<evidence type="ECO:0000259" key="7">
    <source>
        <dbReference type="PROSITE" id="PS50110"/>
    </source>
</evidence>
<feature type="domain" description="Response regulatory" evidence="7">
    <location>
        <begin position="13"/>
        <end position="126"/>
    </location>
</feature>
<evidence type="ECO:0000256" key="3">
    <source>
        <dbReference type="ARBA" id="ARBA00023125"/>
    </source>
</evidence>
<feature type="DNA-binding region" description="OmpR/PhoB-type" evidence="6">
    <location>
        <begin position="137"/>
        <end position="234"/>
    </location>
</feature>
<dbReference type="Gene3D" id="1.10.10.10">
    <property type="entry name" value="Winged helix-like DNA-binding domain superfamily/Winged helix DNA-binding domain"/>
    <property type="match status" value="1"/>
</dbReference>
<keyword evidence="3 6" id="KW-0238">DNA-binding</keyword>
<dbReference type="InterPro" id="IPR016032">
    <property type="entry name" value="Sig_transdc_resp-reg_C-effctor"/>
</dbReference>
<dbReference type="PROSITE" id="PS51755">
    <property type="entry name" value="OMPR_PHOB"/>
    <property type="match status" value="1"/>
</dbReference>
<evidence type="ECO:0000256" key="4">
    <source>
        <dbReference type="ARBA" id="ARBA00023163"/>
    </source>
</evidence>
<sequence>MNSGYDSPILAGRVLVVDDEEPLARMVTTYLTRAGCAAEATYAGPEALDLARSRDPDVVVLDLGLPGLDGIEVCRRLRTFSECYVLMLTARGSEEDKLAGLAAGADDYITKPFSIRELVARIAAVLRRPRHVVDSTEPVRVYGKLTLDLAAHEVRVEGSPVPLTRTEFDLLTALSTHQPQVMTRRRLIDIVWGPAWVGDERLVDVHIGNLRRKLDDDSGRYIDTVRGLGYRMVDQ</sequence>
<proteinExistence type="predicted"/>